<dbReference type="Pfam" id="PF00117">
    <property type="entry name" value="GATase"/>
    <property type="match status" value="1"/>
</dbReference>
<gene>
    <name evidence="2" type="ORF">UFOPK1722_01200</name>
</gene>
<proteinExistence type="predicted"/>
<evidence type="ECO:0000313" key="2">
    <source>
        <dbReference type="EMBL" id="CAB4583580.1"/>
    </source>
</evidence>
<dbReference type="InterPro" id="IPR029062">
    <property type="entry name" value="Class_I_gatase-like"/>
</dbReference>
<dbReference type="Gene3D" id="3.40.50.880">
    <property type="match status" value="1"/>
</dbReference>
<dbReference type="PANTHER" id="PTHR42695">
    <property type="entry name" value="GLUTAMINE AMIDOTRANSFERASE YLR126C-RELATED"/>
    <property type="match status" value="1"/>
</dbReference>
<dbReference type="SUPFAM" id="SSF52317">
    <property type="entry name" value="Class I glutamine amidotransferase-like"/>
    <property type="match status" value="1"/>
</dbReference>
<dbReference type="AlphaFoldDB" id="A0A6J6F494"/>
<dbReference type="PANTHER" id="PTHR42695:SF5">
    <property type="entry name" value="GLUTAMINE AMIDOTRANSFERASE YLR126C-RELATED"/>
    <property type="match status" value="1"/>
</dbReference>
<dbReference type="PROSITE" id="PS51273">
    <property type="entry name" value="GATASE_TYPE_1"/>
    <property type="match status" value="1"/>
</dbReference>
<sequence>MATKAIVLSHRGVADELGHIGDWMSDSGFSVERVYREDAPTIPDGDLLVVLGSPNSVATGHCLPPAEAEIDAVRAWVSADRPYVGVCFGAQVLARAFGGSVSRMERTYRNYVDFEVTESAPHVLEGRWAVWHEDAITAPSESEVLARLPHADTVFRIARAWGLQPHVEFDATIVRNLGDVVRIAEEEWMPLHRALSDDDAGHASRSRALLDHIAAEIL</sequence>
<dbReference type="InterPro" id="IPR044992">
    <property type="entry name" value="ChyE-like"/>
</dbReference>
<dbReference type="EMBL" id="CAEZTS010000106">
    <property type="protein sequence ID" value="CAB4583580.1"/>
    <property type="molecule type" value="Genomic_DNA"/>
</dbReference>
<feature type="domain" description="Glutamine amidotransferase" evidence="1">
    <location>
        <begin position="38"/>
        <end position="144"/>
    </location>
</feature>
<evidence type="ECO:0000259" key="1">
    <source>
        <dbReference type="Pfam" id="PF00117"/>
    </source>
</evidence>
<protein>
    <submittedName>
        <fullName evidence="2">Unannotated protein</fullName>
    </submittedName>
</protein>
<name>A0A6J6F494_9ZZZZ</name>
<dbReference type="InterPro" id="IPR017926">
    <property type="entry name" value="GATASE"/>
</dbReference>
<reference evidence="2" key="1">
    <citation type="submission" date="2020-05" db="EMBL/GenBank/DDBJ databases">
        <authorList>
            <person name="Chiriac C."/>
            <person name="Salcher M."/>
            <person name="Ghai R."/>
            <person name="Kavagutti S V."/>
        </authorList>
    </citation>
    <scope>NUCLEOTIDE SEQUENCE</scope>
</reference>
<accession>A0A6J6F494</accession>
<dbReference type="GO" id="GO:0005829">
    <property type="term" value="C:cytosol"/>
    <property type="evidence" value="ECO:0007669"/>
    <property type="project" value="TreeGrafter"/>
</dbReference>
<organism evidence="2">
    <name type="scientific">freshwater metagenome</name>
    <dbReference type="NCBI Taxonomy" id="449393"/>
    <lineage>
        <taxon>unclassified sequences</taxon>
        <taxon>metagenomes</taxon>
        <taxon>ecological metagenomes</taxon>
    </lineage>
</organism>